<name>A0A0E9R321_ANGAN</name>
<protein>
    <submittedName>
        <fullName evidence="1">Uncharacterized protein</fullName>
    </submittedName>
</protein>
<accession>A0A0E9R321</accession>
<sequence length="33" mass="3509">MLGARWALQQPEEQLPVGGLKLGLQVALNHPGS</sequence>
<dbReference type="AlphaFoldDB" id="A0A0E9R321"/>
<reference evidence="1" key="1">
    <citation type="submission" date="2014-11" db="EMBL/GenBank/DDBJ databases">
        <authorList>
            <person name="Amaro Gonzalez C."/>
        </authorList>
    </citation>
    <scope>NUCLEOTIDE SEQUENCE</scope>
</reference>
<evidence type="ECO:0000313" key="1">
    <source>
        <dbReference type="EMBL" id="JAH23519.1"/>
    </source>
</evidence>
<reference evidence="1" key="2">
    <citation type="journal article" date="2015" name="Fish Shellfish Immunol.">
        <title>Early steps in the European eel (Anguilla anguilla)-Vibrio vulnificus interaction in the gills: Role of the RtxA13 toxin.</title>
        <authorList>
            <person name="Callol A."/>
            <person name="Pajuelo D."/>
            <person name="Ebbesson L."/>
            <person name="Teles M."/>
            <person name="MacKenzie S."/>
            <person name="Amaro C."/>
        </authorList>
    </citation>
    <scope>NUCLEOTIDE SEQUENCE</scope>
</reference>
<organism evidence="1">
    <name type="scientific">Anguilla anguilla</name>
    <name type="common">European freshwater eel</name>
    <name type="synonym">Muraena anguilla</name>
    <dbReference type="NCBI Taxonomy" id="7936"/>
    <lineage>
        <taxon>Eukaryota</taxon>
        <taxon>Metazoa</taxon>
        <taxon>Chordata</taxon>
        <taxon>Craniata</taxon>
        <taxon>Vertebrata</taxon>
        <taxon>Euteleostomi</taxon>
        <taxon>Actinopterygii</taxon>
        <taxon>Neopterygii</taxon>
        <taxon>Teleostei</taxon>
        <taxon>Anguilliformes</taxon>
        <taxon>Anguillidae</taxon>
        <taxon>Anguilla</taxon>
    </lineage>
</organism>
<dbReference type="EMBL" id="GBXM01085058">
    <property type="protein sequence ID" value="JAH23519.1"/>
    <property type="molecule type" value="Transcribed_RNA"/>
</dbReference>
<proteinExistence type="predicted"/>